<feature type="domain" description="HDOD" evidence="1">
    <location>
        <begin position="16"/>
        <end position="213"/>
    </location>
</feature>
<sequence length="280" mass="30636">MTSIDEDQLLAFVDKMPAFRSSVQHLLLLAADINADSRKIVQVVETDPLMTVKILKVINSPFYGLAQKISSVQRAVVHLGINTIKNMALSVAAIGMLPTQNQAGFDTHAFLLHSLTTAAICKMLAERLKVPLLQSSDYFVAGLLHDFGKIVFAEFVPTTYKQVLHIASEQALPLSQVETNIMGIDHSQAGKLLAQHWGLSDDLIEAINHHHSEYLHTPLSDCLFAANQISKKLAFGFAGNPIVEAFSPGTLKCFGMDMDELIIDLGDLNVIKTEALAFID</sequence>
<evidence type="ECO:0000313" key="2">
    <source>
        <dbReference type="EMBL" id="OAI15428.1"/>
    </source>
</evidence>
<dbReference type="Gene3D" id="1.10.3210.10">
    <property type="entry name" value="Hypothetical protein af1432"/>
    <property type="match status" value="1"/>
</dbReference>
<dbReference type="AlphaFoldDB" id="A0A177NBK7"/>
<evidence type="ECO:0000259" key="1">
    <source>
        <dbReference type="PROSITE" id="PS51833"/>
    </source>
</evidence>
<dbReference type="GO" id="GO:0016301">
    <property type="term" value="F:kinase activity"/>
    <property type="evidence" value="ECO:0007669"/>
    <property type="project" value="UniProtKB-KW"/>
</dbReference>
<dbReference type="PROSITE" id="PS51833">
    <property type="entry name" value="HDOD"/>
    <property type="match status" value="1"/>
</dbReference>
<dbReference type="Pfam" id="PF08668">
    <property type="entry name" value="HDOD"/>
    <property type="match status" value="1"/>
</dbReference>
<dbReference type="PANTHER" id="PTHR33525:SF3">
    <property type="entry name" value="RIBONUCLEASE Y"/>
    <property type="match status" value="1"/>
</dbReference>
<dbReference type="PANTHER" id="PTHR33525">
    <property type="match status" value="1"/>
</dbReference>
<dbReference type="EMBL" id="LUUI01000102">
    <property type="protein sequence ID" value="OAI15428.1"/>
    <property type="molecule type" value="Genomic_DNA"/>
</dbReference>
<dbReference type="InterPro" id="IPR013976">
    <property type="entry name" value="HDOD"/>
</dbReference>
<dbReference type="SUPFAM" id="SSF109604">
    <property type="entry name" value="HD-domain/PDEase-like"/>
    <property type="match status" value="1"/>
</dbReference>
<organism evidence="2 3">
    <name type="scientific">Methylomonas lenta</name>
    <dbReference type="NCBI Taxonomy" id="980561"/>
    <lineage>
        <taxon>Bacteria</taxon>
        <taxon>Pseudomonadati</taxon>
        <taxon>Pseudomonadota</taxon>
        <taxon>Gammaproteobacteria</taxon>
        <taxon>Methylococcales</taxon>
        <taxon>Methylococcaceae</taxon>
        <taxon>Methylomonas</taxon>
    </lineage>
</organism>
<dbReference type="CDD" id="cd00077">
    <property type="entry name" value="HDc"/>
    <property type="match status" value="1"/>
</dbReference>
<keyword evidence="2" id="KW-0418">Kinase</keyword>
<name>A0A177NBK7_9GAMM</name>
<dbReference type="Proteomes" id="UP000078476">
    <property type="component" value="Unassembled WGS sequence"/>
</dbReference>
<comment type="caution">
    <text evidence="2">The sequence shown here is derived from an EMBL/GenBank/DDBJ whole genome shotgun (WGS) entry which is preliminary data.</text>
</comment>
<dbReference type="STRING" id="980561.A1359_00625"/>
<dbReference type="OrthoDB" id="9770715at2"/>
<accession>A0A177NBK7</accession>
<keyword evidence="2" id="KW-0808">Transferase</keyword>
<keyword evidence="3" id="KW-1185">Reference proteome</keyword>
<dbReference type="RefSeq" id="WP_066982302.1">
    <property type="nucleotide sequence ID" value="NZ_LUUI01000102.1"/>
</dbReference>
<proteinExistence type="predicted"/>
<evidence type="ECO:0000313" key="3">
    <source>
        <dbReference type="Proteomes" id="UP000078476"/>
    </source>
</evidence>
<protein>
    <submittedName>
        <fullName evidence="2">Histidine kinase</fullName>
    </submittedName>
</protein>
<dbReference type="InterPro" id="IPR052340">
    <property type="entry name" value="RNase_Y/CdgJ"/>
</dbReference>
<gene>
    <name evidence="2" type="ORF">A1359_00625</name>
</gene>
<dbReference type="InterPro" id="IPR003607">
    <property type="entry name" value="HD/PDEase_dom"/>
</dbReference>
<reference evidence="2 3" key="1">
    <citation type="submission" date="2016-03" db="EMBL/GenBank/DDBJ databases">
        <authorList>
            <person name="Ploux O."/>
        </authorList>
    </citation>
    <scope>NUCLEOTIDE SEQUENCE [LARGE SCALE GENOMIC DNA]</scope>
    <source>
        <strain evidence="2 3">R-45370</strain>
    </source>
</reference>